<feature type="region of interest" description="Disordered" evidence="1">
    <location>
        <begin position="65"/>
        <end position="85"/>
    </location>
</feature>
<organism evidence="2">
    <name type="scientific">Mesocestoides corti</name>
    <name type="common">Flatworm</name>
    <dbReference type="NCBI Taxonomy" id="53468"/>
    <lineage>
        <taxon>Eukaryota</taxon>
        <taxon>Metazoa</taxon>
        <taxon>Spiralia</taxon>
        <taxon>Lophotrochozoa</taxon>
        <taxon>Platyhelminthes</taxon>
        <taxon>Cestoda</taxon>
        <taxon>Eucestoda</taxon>
        <taxon>Cyclophyllidea</taxon>
        <taxon>Mesocestoididae</taxon>
        <taxon>Mesocestoides</taxon>
    </lineage>
</organism>
<evidence type="ECO:0000256" key="1">
    <source>
        <dbReference type="SAM" id="MobiDB-lite"/>
    </source>
</evidence>
<accession>A0A5K3FYP5</accession>
<proteinExistence type="predicted"/>
<reference evidence="2" key="1">
    <citation type="submission" date="2019-11" db="UniProtKB">
        <authorList>
            <consortium name="WormBaseParasite"/>
        </authorList>
    </citation>
    <scope>IDENTIFICATION</scope>
</reference>
<dbReference type="AlphaFoldDB" id="A0A5K3FYP5"/>
<feature type="compositionally biased region" description="Low complexity" evidence="1">
    <location>
        <begin position="68"/>
        <end position="78"/>
    </location>
</feature>
<sequence length="111" mass="12025">MSIGLFANWCEEPGVPIYLQQLMPFPPRSTHPSNAFPYTKPTAIMQAYAVTPTRRHTPTLVVAGRCLPPTTQSSTSDTPPIPHTVMSTHCEDRTSLVLTSTLTSGQCAVSP</sequence>
<protein>
    <submittedName>
        <fullName evidence="2">Uncharacterized protein</fullName>
    </submittedName>
</protein>
<dbReference type="WBParaSite" id="MCU_012815-RA">
    <property type="protein sequence ID" value="MCU_012815-RA"/>
    <property type="gene ID" value="MCU_012815"/>
</dbReference>
<evidence type="ECO:0000313" key="2">
    <source>
        <dbReference type="WBParaSite" id="MCU_012815-RA"/>
    </source>
</evidence>
<name>A0A5K3FYP5_MESCO</name>